<dbReference type="Pfam" id="PF20448">
    <property type="entry name" value="DUF6705"/>
    <property type="match status" value="1"/>
</dbReference>
<evidence type="ECO:0000313" key="3">
    <source>
        <dbReference type="EMBL" id="MBD3863193.1"/>
    </source>
</evidence>
<gene>
    <name evidence="3" type="ORF">IEG06_06995</name>
</gene>
<name>A0ABR8LUY0_9FLAO</name>
<reference evidence="3 4" key="1">
    <citation type="submission" date="2020-09" db="EMBL/GenBank/DDBJ databases">
        <title>Bacillus nautilus sp. nov., Chryseoglobus crepusculi sp. nov, and Psychrobacter noctis sp. nov., isolated from deep-sea sponges from the equatorial Atlantic.</title>
        <authorList>
            <person name="Stennett H.L."/>
            <person name="Williams S.E."/>
        </authorList>
    </citation>
    <scope>NUCLEOTIDE SEQUENCE [LARGE SCALE GENOMIC DNA]</scope>
    <source>
        <strain evidence="3 4">28M-24</strain>
    </source>
</reference>
<organism evidence="3 4">
    <name type="scientific">Olleya marilimosa</name>
    <dbReference type="NCBI Taxonomy" id="272164"/>
    <lineage>
        <taxon>Bacteria</taxon>
        <taxon>Pseudomonadati</taxon>
        <taxon>Bacteroidota</taxon>
        <taxon>Flavobacteriia</taxon>
        <taxon>Flavobacteriales</taxon>
        <taxon>Flavobacteriaceae</taxon>
    </lineage>
</organism>
<keyword evidence="1" id="KW-0732">Signal</keyword>
<dbReference type="RefSeq" id="WP_191099568.1">
    <property type="nucleotide sequence ID" value="NZ_JACXXF010000003.1"/>
</dbReference>
<feature type="signal peptide" evidence="1">
    <location>
        <begin position="1"/>
        <end position="20"/>
    </location>
</feature>
<proteinExistence type="predicted"/>
<dbReference type="EMBL" id="JACXXH010000003">
    <property type="protein sequence ID" value="MBD3863193.1"/>
    <property type="molecule type" value="Genomic_DNA"/>
</dbReference>
<protein>
    <recommendedName>
        <fullName evidence="2">DUF6705 domain-containing protein</fullName>
    </recommendedName>
</protein>
<comment type="caution">
    <text evidence="3">The sequence shown here is derived from an EMBL/GenBank/DDBJ whole genome shotgun (WGS) entry which is preliminary data.</text>
</comment>
<dbReference type="Proteomes" id="UP000627521">
    <property type="component" value="Unassembled WGS sequence"/>
</dbReference>
<accession>A0ABR8LUY0</accession>
<feature type="domain" description="DUF6705" evidence="2">
    <location>
        <begin position="1"/>
        <end position="197"/>
    </location>
</feature>
<evidence type="ECO:0000256" key="1">
    <source>
        <dbReference type="SAM" id="SignalP"/>
    </source>
</evidence>
<feature type="chain" id="PRO_5045558990" description="DUF6705 domain-containing protein" evidence="1">
    <location>
        <begin position="21"/>
        <end position="197"/>
    </location>
</feature>
<evidence type="ECO:0000259" key="2">
    <source>
        <dbReference type="Pfam" id="PF20448"/>
    </source>
</evidence>
<sequence>MKKYILLITIISFSFFNCKAQQIVNINTHNTVPSDGKYFKDINNNFANFTGTWSSTNGNLTFKIMLVKAEQMPYPSPDNPKYYMDEIHGHFIMIQDIGTANETIVYESHKNFTGLTNKWEAQNIILAFTNDGVTLAGSITDNCVPDTYYRPLVGHLKIVINAGTNPTTASFSVERKGMSLQGQSTFTIPTDLTLTKE</sequence>
<keyword evidence="4" id="KW-1185">Reference proteome</keyword>
<evidence type="ECO:0000313" key="4">
    <source>
        <dbReference type="Proteomes" id="UP000627521"/>
    </source>
</evidence>
<dbReference type="InterPro" id="IPR046551">
    <property type="entry name" value="DUF6705"/>
</dbReference>